<keyword evidence="7" id="KW-1185">Reference proteome</keyword>
<dbReference type="InterPro" id="IPR001608">
    <property type="entry name" value="Ala_racemase_N"/>
</dbReference>
<dbReference type="Proteomes" id="UP000266385">
    <property type="component" value="Unassembled WGS sequence"/>
</dbReference>
<reference evidence="6 7" key="1">
    <citation type="submission" date="2018-08" db="EMBL/GenBank/DDBJ databases">
        <title>Henriciella mobilis sp. nov., isolated from seawater.</title>
        <authorList>
            <person name="Cheng H."/>
            <person name="Wu Y.-H."/>
            <person name="Xu X.-W."/>
            <person name="Guo L.-L."/>
        </authorList>
    </citation>
    <scope>NUCLEOTIDE SEQUENCE [LARGE SCALE GENOMIC DNA]</scope>
    <source>
        <strain evidence="6 7">JN25</strain>
    </source>
</reference>
<dbReference type="EMBL" id="QWFX01000006">
    <property type="protein sequence ID" value="RIJ30378.1"/>
    <property type="molecule type" value="Genomic_DNA"/>
</dbReference>
<comment type="cofactor">
    <cofactor evidence="3">
        <name>pyridoxal 5'-phosphate</name>
        <dbReference type="ChEBI" id="CHEBI:597326"/>
    </cofactor>
</comment>
<evidence type="ECO:0000256" key="4">
    <source>
        <dbReference type="RuleBase" id="RU004514"/>
    </source>
</evidence>
<dbReference type="OrthoDB" id="9804072at2"/>
<evidence type="ECO:0000256" key="3">
    <source>
        <dbReference type="PIRSR" id="PIRSR004848-1"/>
    </source>
</evidence>
<accession>A0A399RG88</accession>
<dbReference type="CDD" id="cd00635">
    <property type="entry name" value="PLPDE_III_YBL036c_like"/>
    <property type="match status" value="1"/>
</dbReference>
<keyword evidence="1 2" id="KW-0663">Pyridoxal phosphate</keyword>
<dbReference type="Pfam" id="PF01168">
    <property type="entry name" value="Ala_racemase_N"/>
    <property type="match status" value="1"/>
</dbReference>
<name>A0A399RG88_9PROT</name>
<dbReference type="FunFam" id="3.20.20.10:FF:000018">
    <property type="entry name" value="Pyridoxal phosphate homeostasis protein"/>
    <property type="match status" value="1"/>
</dbReference>
<dbReference type="RefSeq" id="WP_119375697.1">
    <property type="nucleotide sequence ID" value="NZ_QWFX01000006.1"/>
</dbReference>
<comment type="caution">
    <text evidence="6">The sequence shown here is derived from an EMBL/GenBank/DDBJ whole genome shotgun (WGS) entry which is preliminary data.</text>
</comment>
<sequence length="222" mass="23734">MPSTALADTIAANRASIQSSIGAVADHPVELIAVSKRQPDERIEAALECGHRIFGENRVQEAQEHWGGRRDIEGLTLHLIGPLQSNKSEDAVALFDVIQTVDRPKIVRTLAQAAEKIGRTPDVFIQVNTGQEPQKAGVLPSGLADLVALTRDTYPGRLVGLMCIPPVDEPAGPHFALLSKLAARHGLEKLSMGMSADYALAASFGATHVRVGSAFFGERESD</sequence>
<proteinExistence type="inferred from homology"/>
<evidence type="ECO:0000256" key="1">
    <source>
        <dbReference type="ARBA" id="ARBA00022898"/>
    </source>
</evidence>
<protein>
    <recommendedName>
        <fullName evidence="2">Pyridoxal phosphate homeostasis protein</fullName>
        <shortName evidence="2">PLP homeostasis protein</shortName>
    </recommendedName>
</protein>
<dbReference type="PANTHER" id="PTHR10146">
    <property type="entry name" value="PROLINE SYNTHETASE CO-TRANSCRIBED BACTERIAL HOMOLOG PROTEIN"/>
    <property type="match status" value="1"/>
</dbReference>
<organism evidence="6 7">
    <name type="scientific">Henriciella mobilis</name>
    <dbReference type="NCBI Taxonomy" id="2305467"/>
    <lineage>
        <taxon>Bacteria</taxon>
        <taxon>Pseudomonadati</taxon>
        <taxon>Pseudomonadota</taxon>
        <taxon>Alphaproteobacteria</taxon>
        <taxon>Hyphomonadales</taxon>
        <taxon>Hyphomonadaceae</taxon>
        <taxon>Henriciella</taxon>
    </lineage>
</organism>
<dbReference type="PANTHER" id="PTHR10146:SF14">
    <property type="entry name" value="PYRIDOXAL PHOSPHATE HOMEOSTASIS PROTEIN"/>
    <property type="match status" value="1"/>
</dbReference>
<dbReference type="InterPro" id="IPR029066">
    <property type="entry name" value="PLP-binding_barrel"/>
</dbReference>
<comment type="function">
    <text evidence="2">Pyridoxal 5'-phosphate (PLP)-binding protein, which is involved in PLP homeostasis.</text>
</comment>
<dbReference type="Gene3D" id="3.20.20.10">
    <property type="entry name" value="Alanine racemase"/>
    <property type="match status" value="1"/>
</dbReference>
<dbReference type="PIRSF" id="PIRSF004848">
    <property type="entry name" value="YBL036c_PLPDEIII"/>
    <property type="match status" value="1"/>
</dbReference>
<comment type="similarity">
    <text evidence="2 4">Belongs to the pyridoxal phosphate-binding protein YggS/PROSC family.</text>
</comment>
<dbReference type="InterPro" id="IPR011078">
    <property type="entry name" value="PyrdxlP_homeostasis"/>
</dbReference>
<dbReference type="GO" id="GO:0030170">
    <property type="term" value="F:pyridoxal phosphate binding"/>
    <property type="evidence" value="ECO:0007669"/>
    <property type="project" value="UniProtKB-UniRule"/>
</dbReference>
<dbReference type="SUPFAM" id="SSF51419">
    <property type="entry name" value="PLP-binding barrel"/>
    <property type="match status" value="1"/>
</dbReference>
<dbReference type="AlphaFoldDB" id="A0A399RG88"/>
<dbReference type="NCBIfam" id="TIGR00044">
    <property type="entry name" value="YggS family pyridoxal phosphate-dependent enzyme"/>
    <property type="match status" value="1"/>
</dbReference>
<evidence type="ECO:0000256" key="2">
    <source>
        <dbReference type="HAMAP-Rule" id="MF_02087"/>
    </source>
</evidence>
<gene>
    <name evidence="6" type="ORF">D1223_06995</name>
</gene>
<feature type="modified residue" description="N6-(pyridoxal phosphate)lysine" evidence="2 3">
    <location>
        <position position="36"/>
    </location>
</feature>
<evidence type="ECO:0000313" key="7">
    <source>
        <dbReference type="Proteomes" id="UP000266385"/>
    </source>
</evidence>
<evidence type="ECO:0000313" key="6">
    <source>
        <dbReference type="EMBL" id="RIJ30378.1"/>
    </source>
</evidence>
<evidence type="ECO:0000259" key="5">
    <source>
        <dbReference type="Pfam" id="PF01168"/>
    </source>
</evidence>
<dbReference type="HAMAP" id="MF_02087">
    <property type="entry name" value="PLP_homeostasis"/>
    <property type="match status" value="1"/>
</dbReference>
<feature type="domain" description="Alanine racemase N-terminal" evidence="5">
    <location>
        <begin position="11"/>
        <end position="219"/>
    </location>
</feature>